<dbReference type="EMBL" id="BATA01000091">
    <property type="protein sequence ID" value="GAD53717.1"/>
    <property type="molecule type" value="Genomic_DNA"/>
</dbReference>
<keyword evidence="3" id="KW-0808">Transferase</keyword>
<evidence type="ECO:0000256" key="4">
    <source>
        <dbReference type="ARBA" id="ARBA00023315"/>
    </source>
</evidence>
<evidence type="ECO:0000256" key="2">
    <source>
        <dbReference type="ARBA" id="ARBA00005656"/>
    </source>
</evidence>
<feature type="domain" description="Phosphate acetyl/butaryl transferase" evidence="5">
    <location>
        <begin position="1"/>
        <end position="292"/>
    </location>
</feature>
<sequence length="298" mass="32322">MIRAAYQLQDQGIADPVLLGDRDTIESLTADLGLDFEPEVVDPDTADTEAYAERLHEIRERKGVTRSEAAELVARDSNYYGSVMVERGDADAFLTGLTHHYSSALRPPLQVVGTAPDTDYVAGVYMLTFKNRVIFCADTTVNLDPTPAQLAEITHHVAETARQFDVDPRVALLSYSDFGSVENEGTAKPRDAVSMLHDDPTVDFPVDGEMQADTAVVEDILTDTYDFAELDGPANCLVFPNLEAGNIGYKLLQRLGGADAIGPILAGMDEPVHVIQRGDEVKDIVNLAAVAVVDAQEE</sequence>
<protein>
    <submittedName>
        <fullName evidence="6">NADP-dependent malic enzyme</fullName>
    </submittedName>
</protein>
<dbReference type="InterPro" id="IPR042112">
    <property type="entry name" value="P_AcTrfase_dom2"/>
</dbReference>
<dbReference type="InterPro" id="IPR002505">
    <property type="entry name" value="PTA_PTB"/>
</dbReference>
<comment type="similarity">
    <text evidence="2">Belongs to the phosphate acetyltransferase and butyryltransferase family.</text>
</comment>
<keyword evidence="4" id="KW-0012">Acyltransferase</keyword>
<evidence type="ECO:0000256" key="1">
    <source>
        <dbReference type="ARBA" id="ARBA00000705"/>
    </source>
</evidence>
<accession>U2YY37</accession>
<evidence type="ECO:0000313" key="7">
    <source>
        <dbReference type="Proteomes" id="UP000016986"/>
    </source>
</evidence>
<dbReference type="PANTHER" id="PTHR43356:SF3">
    <property type="entry name" value="PHOSPHATE ACETYLTRANSFERASE"/>
    <property type="match status" value="1"/>
</dbReference>
<gene>
    <name evidence="6" type="ORF">MBEHAL_2477</name>
</gene>
<dbReference type="PANTHER" id="PTHR43356">
    <property type="entry name" value="PHOSPHATE ACETYLTRANSFERASE"/>
    <property type="match status" value="1"/>
</dbReference>
<dbReference type="AlphaFoldDB" id="U2YY37"/>
<dbReference type="eggNOG" id="arCOG00855">
    <property type="taxonomic scope" value="Archaea"/>
</dbReference>
<name>U2YY37_9EURY</name>
<dbReference type="Proteomes" id="UP000016986">
    <property type="component" value="Unassembled WGS sequence"/>
</dbReference>
<evidence type="ECO:0000313" key="6">
    <source>
        <dbReference type="EMBL" id="GAD53717.1"/>
    </source>
</evidence>
<organism evidence="6 7">
    <name type="scientific">Halarchaeum acidiphilum MH1-52-1</name>
    <dbReference type="NCBI Taxonomy" id="1261545"/>
    <lineage>
        <taxon>Archaea</taxon>
        <taxon>Methanobacteriati</taxon>
        <taxon>Methanobacteriota</taxon>
        <taxon>Stenosarchaea group</taxon>
        <taxon>Halobacteria</taxon>
        <taxon>Halobacteriales</taxon>
        <taxon>Halobacteriaceae</taxon>
    </lineage>
</organism>
<dbReference type="Pfam" id="PF01515">
    <property type="entry name" value="PTA_PTB"/>
    <property type="match status" value="1"/>
</dbReference>
<evidence type="ECO:0000259" key="5">
    <source>
        <dbReference type="Pfam" id="PF01515"/>
    </source>
</evidence>
<comment type="catalytic activity">
    <reaction evidence="1">
        <text>acetyl-CoA + phosphate = acetyl phosphate + CoA</text>
        <dbReference type="Rhea" id="RHEA:19521"/>
        <dbReference type="ChEBI" id="CHEBI:22191"/>
        <dbReference type="ChEBI" id="CHEBI:43474"/>
        <dbReference type="ChEBI" id="CHEBI:57287"/>
        <dbReference type="ChEBI" id="CHEBI:57288"/>
        <dbReference type="EC" id="2.3.1.8"/>
    </reaction>
</comment>
<dbReference type="Gene3D" id="3.40.50.10950">
    <property type="match status" value="1"/>
</dbReference>
<dbReference type="InterPro" id="IPR042113">
    <property type="entry name" value="P_AcTrfase_dom1"/>
</dbReference>
<comment type="caution">
    <text evidence="6">The sequence shown here is derived from an EMBL/GenBank/DDBJ whole genome shotgun (WGS) entry which is preliminary data.</text>
</comment>
<proteinExistence type="inferred from homology"/>
<dbReference type="Gene3D" id="3.40.50.10750">
    <property type="entry name" value="Isocitrate/Isopropylmalate dehydrogenase-like"/>
    <property type="match status" value="1"/>
</dbReference>
<dbReference type="InterPro" id="IPR012147">
    <property type="entry name" value="P_Ac_Bu_trans"/>
</dbReference>
<keyword evidence="7" id="KW-1185">Reference proteome</keyword>
<dbReference type="PIRSF" id="PIRSF000428">
    <property type="entry name" value="P_Ac_trans"/>
    <property type="match status" value="1"/>
</dbReference>
<dbReference type="GO" id="GO:0008959">
    <property type="term" value="F:phosphate acetyltransferase activity"/>
    <property type="evidence" value="ECO:0007669"/>
    <property type="project" value="UniProtKB-EC"/>
</dbReference>
<reference evidence="6 7" key="1">
    <citation type="submission" date="2013-09" db="EMBL/GenBank/DDBJ databases">
        <title>Whole genome sequencing of Halarchaeum acidiphilum strain MH1-52-1.</title>
        <authorList>
            <person name="Shimane Y."/>
            <person name="Minegishi H."/>
            <person name="Nishi S."/>
            <person name="Echigo A."/>
            <person name="Shuto A."/>
            <person name="Konishi M."/>
            <person name="Ito T."/>
            <person name="Ohkuma M."/>
            <person name="Ohta Y."/>
            <person name="Nagano Y."/>
            <person name="Tsubouchi T."/>
            <person name="Mori K."/>
            <person name="Usui K."/>
            <person name="Kamekura M."/>
            <person name="Usami R."/>
            <person name="Takaki Y."/>
            <person name="Hatada Y."/>
        </authorList>
    </citation>
    <scope>NUCLEOTIDE SEQUENCE [LARGE SCALE GENOMIC DNA]</scope>
    <source>
        <strain evidence="6 7">JCM 16109</strain>
    </source>
</reference>
<dbReference type="InterPro" id="IPR050500">
    <property type="entry name" value="Phos_Acetyltrans/Butyryltrans"/>
</dbReference>
<evidence type="ECO:0000256" key="3">
    <source>
        <dbReference type="ARBA" id="ARBA00022679"/>
    </source>
</evidence>
<dbReference type="SUPFAM" id="SSF53659">
    <property type="entry name" value="Isocitrate/Isopropylmalate dehydrogenase-like"/>
    <property type="match status" value="1"/>
</dbReference>